<dbReference type="PANTHER" id="PTHR47027">
    <property type="entry name" value="REVERSE TRANSCRIPTASE DOMAIN-CONTAINING PROTEIN"/>
    <property type="match status" value="1"/>
</dbReference>
<dbReference type="CDD" id="cd01650">
    <property type="entry name" value="RT_nLTR_like"/>
    <property type="match status" value="1"/>
</dbReference>
<dbReference type="InterPro" id="IPR000477">
    <property type="entry name" value="RT_dom"/>
</dbReference>
<dbReference type="OrthoDB" id="8880842at2759"/>
<proteinExistence type="predicted"/>
<reference evidence="3" key="1">
    <citation type="submission" date="2022-01" db="EMBL/GenBank/DDBJ databases">
        <authorList>
            <person name="Braso-Vives M."/>
        </authorList>
    </citation>
    <scope>NUCLEOTIDE SEQUENCE</scope>
</reference>
<dbReference type="AlphaFoldDB" id="A0A8J9Z2Z4"/>
<dbReference type="SUPFAM" id="SSF56219">
    <property type="entry name" value="DNase I-like"/>
    <property type="match status" value="1"/>
</dbReference>
<dbReference type="PANTHER" id="PTHR47027:SF8">
    <property type="entry name" value="RIBONUCLEASE H"/>
    <property type="match status" value="1"/>
</dbReference>
<evidence type="ECO:0000313" key="4">
    <source>
        <dbReference type="Proteomes" id="UP000838412"/>
    </source>
</evidence>
<accession>A0A8J9Z2Z4</accession>
<dbReference type="InterPro" id="IPR036691">
    <property type="entry name" value="Endo/exonu/phosph_ase_sf"/>
</dbReference>
<organism evidence="3 4">
    <name type="scientific">Branchiostoma lanceolatum</name>
    <name type="common">Common lancelet</name>
    <name type="synonym">Amphioxus lanceolatum</name>
    <dbReference type="NCBI Taxonomy" id="7740"/>
    <lineage>
        <taxon>Eukaryota</taxon>
        <taxon>Metazoa</taxon>
        <taxon>Chordata</taxon>
        <taxon>Cephalochordata</taxon>
        <taxon>Leptocardii</taxon>
        <taxon>Amphioxiformes</taxon>
        <taxon>Branchiostomatidae</taxon>
        <taxon>Branchiostoma</taxon>
    </lineage>
</organism>
<feature type="domain" description="Reverse transcriptase" evidence="2">
    <location>
        <begin position="499"/>
        <end position="776"/>
    </location>
</feature>
<feature type="region of interest" description="Disordered" evidence="1">
    <location>
        <begin position="1"/>
        <end position="61"/>
    </location>
</feature>
<feature type="compositionally biased region" description="Basic and acidic residues" evidence="1">
    <location>
        <begin position="44"/>
        <end position="59"/>
    </location>
</feature>
<dbReference type="Pfam" id="PF00078">
    <property type="entry name" value="RVT_1"/>
    <property type="match status" value="1"/>
</dbReference>
<evidence type="ECO:0000256" key="1">
    <source>
        <dbReference type="SAM" id="MobiDB-lite"/>
    </source>
</evidence>
<protein>
    <submittedName>
        <fullName evidence="3">Hypp7681 protein</fullName>
    </submittedName>
</protein>
<sequence>MDGSLGPSRRLNPARMATGEEGDAVGIHPRTEDDVVDPNPDGIRNTDDGRPTTDGRENPGRINLRSTIRAATWNVRTLYKAGMLDNVTREMERCNISVLGVAETHWTGTGYFTTTGGELVVYSGGDIHRRGVAVLLSKVAARSMLAYKAVSDRLLYVCIMASPFNLSFVQVYAPTADAQDEDVEAFYDQLQQILQDCPSQDMVLVAGDLPNRSYPGLDCGSDHNAVIATLKLRIKRNSQRNRRNQLNLAALEIPAVREKYNIEVNNRFEALNLLEEESTPDEFCTAFIEVLKSTATKTLGKAPRRANHPWIRQSTLDLMDRRRVLKTQRNTTVNGDLHYRELDRQIQREARNDKAKWLEEQCADIEQGFQGNSTLRKSFSTIKKLRRGFQPRQRNIKAEDNRILTNLESILHRWKECCEKLYSDNTEDGDNQSEMHSTPGDEGSLSASDTFPEILEAEVDEAIQRLPKNKAVGADDIPAELLKTGNPTTSKLLCKLCNKIVSTGQWPSDWVKSVFITIPKVPGTIDCSEHRTIALISYVSKVLLRILLRRMERVAEQEFAEEQMGFRKRVGTRDQIFNLRVLMEKARENNVQLFMAFIDYKKAFDSVRHQTLWKVMETMGVSRHLVQLLSNLYRDQQAAVRVEEDLTEWFEVKKGVRQGCLLSPMCFNFYSEAVMRESVEEQPTIGVNVSGRNINNLRFADDIALIATSPEGLQELLDSTDSTSSEYQLEISTKKTKVMAVAKEPTQVTATCRCSHEINIRLGAARAALRSLGVIWKDRALKTVTKLKVLRTLVWPVVTYGCEAWTLHARDIRKIQALEMKCYRKILRISWTEHRTNDSVLEELGVGRTLLNIIKRRKLQYFGHVTRAGNITTHILQGTINGRRSRGRPRRRWGDDIREWTGLSLAECTHRARDRRK</sequence>
<feature type="region of interest" description="Disordered" evidence="1">
    <location>
        <begin position="425"/>
        <end position="446"/>
    </location>
</feature>
<dbReference type="CDD" id="cd09076">
    <property type="entry name" value="L1-EN"/>
    <property type="match status" value="1"/>
</dbReference>
<evidence type="ECO:0000259" key="2">
    <source>
        <dbReference type="PROSITE" id="PS50878"/>
    </source>
</evidence>
<dbReference type="SUPFAM" id="SSF56672">
    <property type="entry name" value="DNA/RNA polymerases"/>
    <property type="match status" value="1"/>
</dbReference>
<gene>
    <name evidence="3" type="primary">Hypp7681</name>
    <name evidence="3" type="ORF">BLAG_LOCUS8313</name>
</gene>
<dbReference type="EMBL" id="OV696700">
    <property type="protein sequence ID" value="CAH1246205.1"/>
    <property type="molecule type" value="Genomic_DNA"/>
</dbReference>
<dbReference type="PROSITE" id="PS50878">
    <property type="entry name" value="RT_POL"/>
    <property type="match status" value="1"/>
</dbReference>
<dbReference type="Gene3D" id="3.60.10.10">
    <property type="entry name" value="Endonuclease/exonuclease/phosphatase"/>
    <property type="match status" value="1"/>
</dbReference>
<name>A0A8J9Z2Z4_BRALA</name>
<dbReference type="Proteomes" id="UP000838412">
    <property type="component" value="Chromosome 15"/>
</dbReference>
<dbReference type="InterPro" id="IPR043502">
    <property type="entry name" value="DNA/RNA_pol_sf"/>
</dbReference>
<evidence type="ECO:0000313" key="3">
    <source>
        <dbReference type="EMBL" id="CAH1246205.1"/>
    </source>
</evidence>
<keyword evidence="4" id="KW-1185">Reference proteome</keyword>